<dbReference type="GO" id="GO:0016788">
    <property type="term" value="F:hydrolase activity, acting on ester bonds"/>
    <property type="evidence" value="ECO:0007669"/>
    <property type="project" value="InterPro"/>
</dbReference>
<dbReference type="Gene3D" id="1.10.10.10">
    <property type="entry name" value="Winged helix-like DNA-binding domain superfamily/Winged helix DNA-binding domain"/>
    <property type="match status" value="1"/>
</dbReference>
<evidence type="ECO:0000313" key="5">
    <source>
        <dbReference type="Proteomes" id="UP000274453"/>
    </source>
</evidence>
<dbReference type="GO" id="GO:0004519">
    <property type="term" value="F:endonuclease activity"/>
    <property type="evidence" value="ECO:0007669"/>
    <property type="project" value="UniProtKB-KW"/>
</dbReference>
<keyword evidence="4" id="KW-0378">Hydrolase</keyword>
<sequence>MRSFMTMKGYGALMNSTEVWKDIEDYKGLYQVSNLGRVRSLDRVDMRGNHLKGKALAYNLAGAGYLQVGLHRDGKVEQKLVHRLVSEAFLPNPDNLPEVNHKDEDKTNNNVSNLEWCTRLYNMTYGTLIERMAKANGSPVYVITSSGHRYYFDSIKKASRLLGLKDTGVHACLCGRQKHHHGYTFELAV</sequence>
<reference evidence="4 5" key="1">
    <citation type="submission" date="2018-09" db="EMBL/GenBank/DDBJ databases">
        <title>Molecular characterization of bacteriophage BH1 orginated from probiotic Lactobacillus rhamnosus Pen.</title>
        <authorList>
            <person name="Jarocki P."/>
            <person name="Podlesny M."/>
            <person name="Komon-Janczara E."/>
            <person name="Kholiavskyi O."/>
            <person name="Targonski Z."/>
        </authorList>
    </citation>
    <scope>NUCLEOTIDE SEQUENCE [LARGE SCALE GENOMIC DNA]</scope>
</reference>
<evidence type="ECO:0000259" key="3">
    <source>
        <dbReference type="Pfam" id="PF22083"/>
    </source>
</evidence>
<accession>A0A3G3LKM7</accession>
<dbReference type="Pfam" id="PF07463">
    <property type="entry name" value="NUMOD4"/>
    <property type="match status" value="1"/>
</dbReference>
<evidence type="ECO:0000259" key="1">
    <source>
        <dbReference type="Pfam" id="PF07463"/>
    </source>
</evidence>
<evidence type="ECO:0000259" key="2">
    <source>
        <dbReference type="Pfam" id="PF13392"/>
    </source>
</evidence>
<dbReference type="Pfam" id="PF13392">
    <property type="entry name" value="HNH_3"/>
    <property type="match status" value="1"/>
</dbReference>
<dbReference type="InterPro" id="IPR054307">
    <property type="entry name" value="I-HmuI_NUMOD-like"/>
</dbReference>
<dbReference type="InterPro" id="IPR003615">
    <property type="entry name" value="HNH_nuc"/>
</dbReference>
<dbReference type="SUPFAM" id="SSF64496">
    <property type="entry name" value="DNA-binding domain of intron-encoded endonucleases"/>
    <property type="match status" value="1"/>
</dbReference>
<feature type="domain" description="NUMOD4" evidence="1">
    <location>
        <begin position="18"/>
        <end position="71"/>
    </location>
</feature>
<dbReference type="InterPro" id="IPR044925">
    <property type="entry name" value="His-Me_finger_sf"/>
</dbReference>
<protein>
    <submittedName>
        <fullName evidence="4">DNA endonuclease I-HmuI</fullName>
        <ecNumber evidence="4">3.1.-.-</ecNumber>
    </submittedName>
</protein>
<feature type="domain" description="HNH nuclease" evidence="2">
    <location>
        <begin position="79"/>
        <end position="123"/>
    </location>
</feature>
<keyword evidence="4" id="KW-0540">Nuclease</keyword>
<keyword evidence="4" id="KW-0255">Endonuclease</keyword>
<dbReference type="SUPFAM" id="SSF54060">
    <property type="entry name" value="His-Me finger endonucleases"/>
    <property type="match status" value="1"/>
</dbReference>
<dbReference type="InterPro" id="IPR010902">
    <property type="entry name" value="NUMOD4"/>
</dbReference>
<feature type="domain" description="DNA endonuclease I-HmuI-like NUMOD-like" evidence="3">
    <location>
        <begin position="141"/>
        <end position="186"/>
    </location>
</feature>
<dbReference type="InterPro" id="IPR036388">
    <property type="entry name" value="WH-like_DNA-bd_sf"/>
</dbReference>
<proteinExistence type="predicted"/>
<dbReference type="Pfam" id="PF22083">
    <property type="entry name" value="I-HmuI_NUMOD-like"/>
    <property type="match status" value="1"/>
</dbReference>
<organism evidence="4 5">
    <name type="scientific">Lactobacillus phage BH1</name>
    <dbReference type="NCBI Taxonomy" id="1932007"/>
    <lineage>
        <taxon>Viruses</taxon>
        <taxon>Duplodnaviria</taxon>
        <taxon>Heunggongvirae</taxon>
        <taxon>Uroviricota</taxon>
        <taxon>Caudoviricetes</taxon>
        <taxon>Behunavirus</taxon>
        <taxon>Behunavirus BH1</taxon>
    </lineage>
</organism>
<dbReference type="EC" id="3.1.-.-" evidence="4"/>
<dbReference type="Gene3D" id="3.90.75.20">
    <property type="match status" value="1"/>
</dbReference>
<evidence type="ECO:0000313" key="4">
    <source>
        <dbReference type="EMBL" id="AYQ93270.1"/>
    </source>
</evidence>
<name>A0A3G3LKM7_9CAUD</name>
<dbReference type="EMBL" id="MH983004">
    <property type="protein sequence ID" value="AYQ93270.1"/>
    <property type="molecule type" value="Genomic_DNA"/>
</dbReference>
<dbReference type="Proteomes" id="UP000274453">
    <property type="component" value="Segment"/>
</dbReference>
<keyword evidence="5" id="KW-1185">Reference proteome</keyword>
<gene>
    <name evidence="4" type="ORF">BVL67_00055</name>
</gene>